<dbReference type="NCBIfam" id="NF004823">
    <property type="entry name" value="PRK06179.1"/>
    <property type="match status" value="1"/>
</dbReference>
<comment type="caution">
    <text evidence="4">The sequence shown here is derived from an EMBL/GenBank/DDBJ whole genome shotgun (WGS) entry which is preliminary data.</text>
</comment>
<dbReference type="SUPFAM" id="SSF51735">
    <property type="entry name" value="NAD(P)-binding Rossmann-fold domains"/>
    <property type="match status" value="1"/>
</dbReference>
<proteinExistence type="inferred from homology"/>
<evidence type="ECO:0000313" key="4">
    <source>
        <dbReference type="EMBL" id="ORV57903.1"/>
    </source>
</evidence>
<evidence type="ECO:0000256" key="3">
    <source>
        <dbReference type="RuleBase" id="RU000363"/>
    </source>
</evidence>
<accession>A0A1X1UM51</accession>
<dbReference type="EMBL" id="LQOW01000028">
    <property type="protein sequence ID" value="ORV57903.1"/>
    <property type="molecule type" value="Genomic_DNA"/>
</dbReference>
<dbReference type="CDD" id="cd05374">
    <property type="entry name" value="17beta-HSD-like_SDR_c"/>
    <property type="match status" value="1"/>
</dbReference>
<organism evidence="4 5">
    <name type="scientific">Mycobacterium fragae</name>
    <dbReference type="NCBI Taxonomy" id="1260918"/>
    <lineage>
        <taxon>Bacteria</taxon>
        <taxon>Bacillati</taxon>
        <taxon>Actinomycetota</taxon>
        <taxon>Actinomycetes</taxon>
        <taxon>Mycobacteriales</taxon>
        <taxon>Mycobacteriaceae</taxon>
        <taxon>Mycobacterium</taxon>
    </lineage>
</organism>
<evidence type="ECO:0000256" key="2">
    <source>
        <dbReference type="ARBA" id="ARBA00023002"/>
    </source>
</evidence>
<dbReference type="Gene3D" id="3.40.50.720">
    <property type="entry name" value="NAD(P)-binding Rossmann-like Domain"/>
    <property type="match status" value="1"/>
</dbReference>
<dbReference type="GO" id="GO:0016491">
    <property type="term" value="F:oxidoreductase activity"/>
    <property type="evidence" value="ECO:0007669"/>
    <property type="project" value="UniProtKB-KW"/>
</dbReference>
<dbReference type="PRINTS" id="PR00081">
    <property type="entry name" value="GDHRDH"/>
</dbReference>
<sequence>MTTTRPIALVTGASSGLGKFAARSLIDAGFTVVGTSRNTAGLDSSLGVTFVDLDVTRDESVTAAVEAVIARFGRIDVLVNNAGMGLAGASEENSLAQTQKLFDLNVFGVIRMTNAVLPHMRRQGSGRIINISSIFGVMPAPYMAAYSATKYAVEGYSESVDHEVREHNIRVLLVEPGATRTGFDDNTAQPDNALAAYERQRERSNEAVGEQVNNGDDPVVVAKVIVAAATDSKPKLRYPAGSARQLSIMRRFAPRGIFDKQLRKSLGVQG</sequence>
<reference evidence="4 5" key="1">
    <citation type="submission" date="2016-01" db="EMBL/GenBank/DDBJ databases">
        <title>The new phylogeny of the genus Mycobacterium.</title>
        <authorList>
            <person name="Tarcisio F."/>
            <person name="Conor M."/>
            <person name="Antonella G."/>
            <person name="Elisabetta G."/>
            <person name="Giulia F.S."/>
            <person name="Sara T."/>
            <person name="Anna F."/>
            <person name="Clotilde B."/>
            <person name="Roberto B."/>
            <person name="Veronica D.S."/>
            <person name="Fabio R."/>
            <person name="Monica P."/>
            <person name="Olivier J."/>
            <person name="Enrico T."/>
            <person name="Nicola S."/>
        </authorList>
    </citation>
    <scope>NUCLEOTIDE SEQUENCE [LARGE SCALE GENOMIC DNA]</scope>
    <source>
        <strain evidence="4 5">DSM 45731</strain>
    </source>
</reference>
<dbReference type="OrthoDB" id="5242868at2"/>
<dbReference type="InterPro" id="IPR002347">
    <property type="entry name" value="SDR_fam"/>
</dbReference>
<gene>
    <name evidence="4" type="ORF">AWC06_21465</name>
</gene>
<dbReference type="InterPro" id="IPR036291">
    <property type="entry name" value="NAD(P)-bd_dom_sf"/>
</dbReference>
<dbReference type="RefSeq" id="WP_085199236.1">
    <property type="nucleotide sequence ID" value="NZ_JACKVI010000003.1"/>
</dbReference>
<evidence type="ECO:0000256" key="1">
    <source>
        <dbReference type="ARBA" id="ARBA00006484"/>
    </source>
</evidence>
<dbReference type="InterPro" id="IPR051911">
    <property type="entry name" value="SDR_oxidoreductase"/>
</dbReference>
<dbReference type="Pfam" id="PF00106">
    <property type="entry name" value="adh_short"/>
    <property type="match status" value="1"/>
</dbReference>
<protein>
    <submittedName>
        <fullName evidence="4">Oxidoreductase</fullName>
    </submittedName>
</protein>
<dbReference type="PANTHER" id="PTHR43976">
    <property type="entry name" value="SHORT CHAIN DEHYDROGENASE"/>
    <property type="match status" value="1"/>
</dbReference>
<dbReference type="STRING" id="1260918.AWC06_21465"/>
<dbReference type="AlphaFoldDB" id="A0A1X1UM51"/>
<comment type="similarity">
    <text evidence="1 3">Belongs to the short-chain dehydrogenases/reductases (SDR) family.</text>
</comment>
<dbReference type="Proteomes" id="UP000194000">
    <property type="component" value="Unassembled WGS sequence"/>
</dbReference>
<dbReference type="PRINTS" id="PR00080">
    <property type="entry name" value="SDRFAMILY"/>
</dbReference>
<evidence type="ECO:0000313" key="5">
    <source>
        <dbReference type="Proteomes" id="UP000194000"/>
    </source>
</evidence>
<keyword evidence="2" id="KW-0560">Oxidoreductase</keyword>
<keyword evidence="5" id="KW-1185">Reference proteome</keyword>
<name>A0A1X1UM51_9MYCO</name>
<dbReference type="PANTHER" id="PTHR43976:SF16">
    <property type="entry name" value="SHORT-CHAIN DEHYDROGENASE_REDUCTASE FAMILY PROTEIN"/>
    <property type="match status" value="1"/>
</dbReference>